<reference evidence="1 2" key="1">
    <citation type="journal article" date="2013" name="Stand. Genomic Sci.">
        <title>Genomic Encyclopedia of Type Strains, Phase I: The one thousand microbial genomes (KMG-I) project.</title>
        <authorList>
            <person name="Kyrpides N.C."/>
            <person name="Woyke T."/>
            <person name="Eisen J.A."/>
            <person name="Garrity G."/>
            <person name="Lilburn T.G."/>
            <person name="Beck B.J."/>
            <person name="Whitman W.B."/>
            <person name="Hugenholtz P."/>
            <person name="Klenk H.P."/>
        </authorList>
    </citation>
    <scope>NUCLEOTIDE SEQUENCE [LARGE SCALE GENOMIC DNA]</scope>
    <source>
        <strain evidence="1 2">DSM 45044</strain>
    </source>
</reference>
<evidence type="ECO:0000313" key="1">
    <source>
        <dbReference type="EMBL" id="TWJ11866.1"/>
    </source>
</evidence>
<accession>A0A562V1T3</accession>
<sequence>MRIIDGIRRTADRALDGILRQGNAEARECDCKRITPRTWYKNCVVNGRVVTIGVYPSYNACILA</sequence>
<name>A0A562V1T3_9ACTN</name>
<organism evidence="1 2">
    <name type="scientific">Stackebrandtia albiflava</name>
    <dbReference type="NCBI Taxonomy" id="406432"/>
    <lineage>
        <taxon>Bacteria</taxon>
        <taxon>Bacillati</taxon>
        <taxon>Actinomycetota</taxon>
        <taxon>Actinomycetes</taxon>
        <taxon>Glycomycetales</taxon>
        <taxon>Glycomycetaceae</taxon>
        <taxon>Stackebrandtia</taxon>
    </lineage>
</organism>
<dbReference type="EMBL" id="VLLL01000006">
    <property type="protein sequence ID" value="TWJ11866.1"/>
    <property type="molecule type" value="Genomic_DNA"/>
</dbReference>
<dbReference type="RefSeq" id="WP_147138525.1">
    <property type="nucleotide sequence ID" value="NZ_BAABIJ010000002.1"/>
</dbReference>
<comment type="caution">
    <text evidence="1">The sequence shown here is derived from an EMBL/GenBank/DDBJ whole genome shotgun (WGS) entry which is preliminary data.</text>
</comment>
<gene>
    <name evidence="1" type="ORF">LX16_2603</name>
</gene>
<dbReference type="AlphaFoldDB" id="A0A562V1T3"/>
<proteinExistence type="predicted"/>
<protein>
    <submittedName>
        <fullName evidence="1">Uncharacterized protein</fullName>
    </submittedName>
</protein>
<evidence type="ECO:0000313" key="2">
    <source>
        <dbReference type="Proteomes" id="UP000321617"/>
    </source>
</evidence>
<dbReference type="Proteomes" id="UP000321617">
    <property type="component" value="Unassembled WGS sequence"/>
</dbReference>
<keyword evidence="2" id="KW-1185">Reference proteome</keyword>